<feature type="domain" description="UspA" evidence="2">
    <location>
        <begin position="140"/>
        <end position="268"/>
    </location>
</feature>
<dbReference type="EMBL" id="JABBNU010000001">
    <property type="protein sequence ID" value="NMM46969.1"/>
    <property type="molecule type" value="Genomic_DNA"/>
</dbReference>
<evidence type="ECO:0000313" key="3">
    <source>
        <dbReference type="EMBL" id="NMM46969.1"/>
    </source>
</evidence>
<dbReference type="InterPro" id="IPR006016">
    <property type="entry name" value="UspA"/>
</dbReference>
<dbReference type="PANTHER" id="PTHR46268:SF15">
    <property type="entry name" value="UNIVERSAL STRESS PROTEIN HP_0031"/>
    <property type="match status" value="1"/>
</dbReference>
<gene>
    <name evidence="3" type="ORF">HH304_01055</name>
</gene>
<dbReference type="SUPFAM" id="SSF52402">
    <property type="entry name" value="Adenine nucleotide alpha hydrolases-like"/>
    <property type="match status" value="2"/>
</dbReference>
<keyword evidence="4" id="KW-1185">Reference proteome</keyword>
<dbReference type="CDD" id="cd00293">
    <property type="entry name" value="USP-like"/>
    <property type="match status" value="1"/>
</dbReference>
<proteinExistence type="inferred from homology"/>
<protein>
    <submittedName>
        <fullName evidence="3">Universal stress protein</fullName>
    </submittedName>
</protein>
<dbReference type="Pfam" id="PF00582">
    <property type="entry name" value="Usp"/>
    <property type="match status" value="2"/>
</dbReference>
<sequence length="294" mass="33106">MVKQFKHAIVALDNSPMDINLVKYASMFSSVVGLEQLEFIHIIKDLQYDDSEDIPLDEKIESSIQELVDEHFKSDTNFKIQVKKGNPSQDLLEWVKIKHADLMFIGNKDTLKGHNVLGTKLSNIAPCSLLFVPESFNPEIKKVAIATDFSEQSLSGVEFVKEAMPSNIESELIHVFVVPSGYHFSGKTYEEFSEIMKNNAEKDYQKFIKKHDLHGINCGFILDDDDNPADKILNQSKVHEIDLLVVSSQGRSSWAGLVLGSTAAKILKINRAIPLLILKNKKENLSFFEAILKV</sequence>
<feature type="domain" description="UspA" evidence="2">
    <location>
        <begin position="5"/>
        <end position="130"/>
    </location>
</feature>
<accession>A0A848IYA8</accession>
<dbReference type="RefSeq" id="WP_169677586.1">
    <property type="nucleotide sequence ID" value="NZ_JABBNU010000001.1"/>
</dbReference>
<comment type="similarity">
    <text evidence="1">Belongs to the universal stress protein A family.</text>
</comment>
<dbReference type="PRINTS" id="PR01438">
    <property type="entry name" value="UNVRSLSTRESS"/>
</dbReference>
<dbReference type="InterPro" id="IPR006015">
    <property type="entry name" value="Universal_stress_UspA"/>
</dbReference>
<reference evidence="3 4" key="1">
    <citation type="submission" date="2020-04" db="EMBL/GenBank/DDBJ databases">
        <title>Flammeovirgaceae bacterium KN852 isolated from deep sea.</title>
        <authorList>
            <person name="Zhang D.-C."/>
        </authorList>
    </citation>
    <scope>NUCLEOTIDE SEQUENCE [LARGE SCALE GENOMIC DNA]</scope>
    <source>
        <strain evidence="3 4">KN852</strain>
    </source>
</reference>
<name>A0A848IYA8_9BACT</name>
<comment type="caution">
    <text evidence="3">The sequence shown here is derived from an EMBL/GenBank/DDBJ whole genome shotgun (WGS) entry which is preliminary data.</text>
</comment>
<evidence type="ECO:0000313" key="4">
    <source>
        <dbReference type="Proteomes" id="UP000559010"/>
    </source>
</evidence>
<dbReference type="InterPro" id="IPR014729">
    <property type="entry name" value="Rossmann-like_a/b/a_fold"/>
</dbReference>
<evidence type="ECO:0000256" key="1">
    <source>
        <dbReference type="ARBA" id="ARBA00008791"/>
    </source>
</evidence>
<dbReference type="AlphaFoldDB" id="A0A848IYA8"/>
<dbReference type="PANTHER" id="PTHR46268">
    <property type="entry name" value="STRESS RESPONSE PROTEIN NHAX"/>
    <property type="match status" value="1"/>
</dbReference>
<organism evidence="3 4">
    <name type="scientific">Marinigracilibium pacificum</name>
    <dbReference type="NCBI Taxonomy" id="2729599"/>
    <lineage>
        <taxon>Bacteria</taxon>
        <taxon>Pseudomonadati</taxon>
        <taxon>Bacteroidota</taxon>
        <taxon>Cytophagia</taxon>
        <taxon>Cytophagales</taxon>
        <taxon>Flammeovirgaceae</taxon>
        <taxon>Marinigracilibium</taxon>
    </lineage>
</organism>
<dbReference type="Proteomes" id="UP000559010">
    <property type="component" value="Unassembled WGS sequence"/>
</dbReference>
<dbReference type="Gene3D" id="3.40.50.620">
    <property type="entry name" value="HUPs"/>
    <property type="match status" value="2"/>
</dbReference>
<evidence type="ECO:0000259" key="2">
    <source>
        <dbReference type="Pfam" id="PF00582"/>
    </source>
</evidence>